<evidence type="ECO:0000313" key="4">
    <source>
        <dbReference type="Proteomes" id="UP000515861"/>
    </source>
</evidence>
<evidence type="ECO:0000256" key="2">
    <source>
        <dbReference type="ARBA" id="ARBA00023235"/>
    </source>
</evidence>
<protein>
    <submittedName>
        <fullName evidence="3">Amino acid racemase</fullName>
        <ecNumber evidence="3">5.1.1.-</ecNumber>
    </submittedName>
</protein>
<name>A0A7G9L5I7_9SPHN</name>
<dbReference type="EMBL" id="CP060697">
    <property type="protein sequence ID" value="QNM83886.1"/>
    <property type="molecule type" value="Genomic_DNA"/>
</dbReference>
<dbReference type="PANTHER" id="PTHR21198">
    <property type="entry name" value="GLUTAMATE RACEMASE"/>
    <property type="match status" value="1"/>
</dbReference>
<dbReference type="PANTHER" id="PTHR21198:SF7">
    <property type="entry name" value="ASPARTATE-GLUTAMATE RACEMASE FAMILY"/>
    <property type="match status" value="1"/>
</dbReference>
<accession>A0A7G9L5I7</accession>
<dbReference type="Gene3D" id="3.40.50.1860">
    <property type="match status" value="2"/>
</dbReference>
<dbReference type="KEGG" id="ssau:H8M03_06105"/>
<reference evidence="3 4" key="1">
    <citation type="submission" date="2020-08" db="EMBL/GenBank/DDBJ databases">
        <title>Sphingomonas sp. sand1-3 16S ribosomal RNA gene Genome sequencing and assembly.</title>
        <authorList>
            <person name="Kang M."/>
        </authorList>
    </citation>
    <scope>NUCLEOTIDE SEQUENCE [LARGE SCALE GENOMIC DNA]</scope>
    <source>
        <strain evidence="4">sand1-3</strain>
    </source>
</reference>
<dbReference type="InterPro" id="IPR004380">
    <property type="entry name" value="Asp_race"/>
</dbReference>
<dbReference type="Pfam" id="PF01177">
    <property type="entry name" value="Asp_Glu_race"/>
    <property type="match status" value="1"/>
</dbReference>
<dbReference type="AlphaFoldDB" id="A0A7G9L5I7"/>
<proteinExistence type="inferred from homology"/>
<dbReference type="EC" id="5.1.1.-" evidence="3"/>
<dbReference type="RefSeq" id="WP_187480840.1">
    <property type="nucleotide sequence ID" value="NZ_CP060697.1"/>
</dbReference>
<dbReference type="GO" id="GO:0047661">
    <property type="term" value="F:amino-acid racemase activity"/>
    <property type="evidence" value="ECO:0007669"/>
    <property type="project" value="InterPro"/>
</dbReference>
<organism evidence="3 4">
    <name type="scientific">Sphingomonas sabuli</name>
    <dbReference type="NCBI Taxonomy" id="2764186"/>
    <lineage>
        <taxon>Bacteria</taxon>
        <taxon>Pseudomonadati</taxon>
        <taxon>Pseudomonadota</taxon>
        <taxon>Alphaproteobacteria</taxon>
        <taxon>Sphingomonadales</taxon>
        <taxon>Sphingomonadaceae</taxon>
        <taxon>Sphingomonas</taxon>
    </lineage>
</organism>
<gene>
    <name evidence="3" type="ORF">H8M03_06105</name>
</gene>
<dbReference type="NCBIfam" id="TIGR00035">
    <property type="entry name" value="asp_race"/>
    <property type="match status" value="1"/>
</dbReference>
<dbReference type="Proteomes" id="UP000515861">
    <property type="component" value="Chromosome"/>
</dbReference>
<sequence length="242" mass="25832">MRFGILAHSAEGAALCFLEFCRNGFRDIGPHLHPDVMLDCEAMGHVMPAWDAGDHAAVRAYFAQSVARLAAGGCDFFACPDNTAHIALEMPGADLPLPGLNIGDVVAERAAALGMTRVAVLGTRFTMAGPVYRRALPAVGIAPVFATADERADIDRIIFDELVEGRFTAPSRARYVEIIERMKREDGCDGVALVCTEIPLLVTADVSPLPILDSTLLLARAAFEVATGARPLPHWRGGPVGQ</sequence>
<dbReference type="InterPro" id="IPR015942">
    <property type="entry name" value="Asp/Glu/hydantoin_racemase"/>
</dbReference>
<keyword evidence="4" id="KW-1185">Reference proteome</keyword>
<dbReference type="InterPro" id="IPR001920">
    <property type="entry name" value="Asp/Glu_race"/>
</dbReference>
<keyword evidence="2 3" id="KW-0413">Isomerase</keyword>
<dbReference type="SUPFAM" id="SSF53681">
    <property type="entry name" value="Aspartate/glutamate racemase"/>
    <property type="match status" value="2"/>
</dbReference>
<comment type="similarity">
    <text evidence="1">Belongs to the aspartate/glutamate racemases family.</text>
</comment>
<evidence type="ECO:0000313" key="3">
    <source>
        <dbReference type="EMBL" id="QNM83886.1"/>
    </source>
</evidence>
<evidence type="ECO:0000256" key="1">
    <source>
        <dbReference type="ARBA" id="ARBA00007847"/>
    </source>
</evidence>